<dbReference type="Gene3D" id="1.20.120.450">
    <property type="entry name" value="dinb family like domain"/>
    <property type="match status" value="1"/>
</dbReference>
<dbReference type="AlphaFoldDB" id="A0A0L8AIC4"/>
<dbReference type="InterPro" id="IPR034660">
    <property type="entry name" value="DinB/YfiT-like"/>
</dbReference>
<gene>
    <name evidence="2" type="ORF">OB69_15010</name>
</gene>
<dbReference type="OrthoDB" id="9793216at2"/>
<proteinExistence type="predicted"/>
<evidence type="ECO:0000259" key="1">
    <source>
        <dbReference type="Pfam" id="PF12867"/>
    </source>
</evidence>
<protein>
    <recommendedName>
        <fullName evidence="1">DinB-like domain-containing protein</fullName>
    </recommendedName>
</protein>
<dbReference type="EMBL" id="JSVA01000017">
    <property type="protein sequence ID" value="KOF02031.1"/>
    <property type="molecule type" value="Genomic_DNA"/>
</dbReference>
<evidence type="ECO:0000313" key="2">
    <source>
        <dbReference type="EMBL" id="KOF02031.1"/>
    </source>
</evidence>
<dbReference type="RefSeq" id="WP_053224559.1">
    <property type="nucleotide sequence ID" value="NZ_JSVA01000017.1"/>
</dbReference>
<organism evidence="2 3">
    <name type="scientific">Roseivirga seohaensis subsp. aquiponti</name>
    <dbReference type="NCBI Taxonomy" id="1566026"/>
    <lineage>
        <taxon>Bacteria</taxon>
        <taxon>Pseudomonadati</taxon>
        <taxon>Bacteroidota</taxon>
        <taxon>Cytophagia</taxon>
        <taxon>Cytophagales</taxon>
        <taxon>Roseivirgaceae</taxon>
        <taxon>Roseivirga</taxon>
    </lineage>
</organism>
<feature type="domain" description="DinB-like" evidence="1">
    <location>
        <begin position="33"/>
        <end position="165"/>
    </location>
</feature>
<dbReference type="Proteomes" id="UP000036908">
    <property type="component" value="Unassembled WGS sequence"/>
</dbReference>
<dbReference type="Pfam" id="PF12867">
    <property type="entry name" value="DinB_2"/>
    <property type="match status" value="1"/>
</dbReference>
<keyword evidence="3" id="KW-1185">Reference proteome</keyword>
<dbReference type="InterPro" id="IPR024775">
    <property type="entry name" value="DinB-like"/>
</dbReference>
<comment type="caution">
    <text evidence="2">The sequence shown here is derived from an EMBL/GenBank/DDBJ whole genome shotgun (WGS) entry which is preliminary data.</text>
</comment>
<reference evidence="3" key="1">
    <citation type="submission" date="2014-11" db="EMBL/GenBank/DDBJ databases">
        <title>Genome sequencing of Roseivirga sp. D-25.</title>
        <authorList>
            <person name="Selvaratnam C."/>
            <person name="Thevarajoo S."/>
            <person name="Goh K.M."/>
            <person name="Eee R."/>
            <person name="Chan K.-G."/>
            <person name="Chong C.S."/>
        </authorList>
    </citation>
    <scope>NUCLEOTIDE SEQUENCE [LARGE SCALE GENOMIC DNA]</scope>
    <source>
        <strain evidence="3">D-25</strain>
    </source>
</reference>
<dbReference type="SUPFAM" id="SSF109854">
    <property type="entry name" value="DinB/YfiT-like putative metalloenzymes"/>
    <property type="match status" value="1"/>
</dbReference>
<accession>A0A0L8AIC4</accession>
<name>A0A0L8AIC4_9BACT</name>
<sequence>MISLPSKGEYDPFYQTYISQLEGQNVLDRISAQKSEVTELFNSISEEKSNTAYAEGKWTIKEVLNHINDVERIFTYRALAIARGDKQALPGMDQDSYQEAATNPSRPLASYLAEFEAIRAASILLFENLREEETMAEGIASGNKVTVRALAAMTVGHVAHHIQIIKERYL</sequence>
<evidence type="ECO:0000313" key="3">
    <source>
        <dbReference type="Proteomes" id="UP000036908"/>
    </source>
</evidence>
<dbReference type="PATRIC" id="fig|1566026.4.peg.1319"/>